<name>A0ACB6ZQ92_THEGA</name>
<gene>
    <name evidence="1" type="ORF">BDM02DRAFT_3258914</name>
</gene>
<sequence>MSLSPVNLDSFNHQSTKLTTGRTYHYVDQLPANYDANKTITLLLIHGFPDLWAAWKNQIGPWVEAGYRVVAPDMLGYGQTDKPDEPEEYSFKKLSDDLAALLNHIGSPKAVLIGHDWGSFIASRFVLWHPQRVLGVAHLSVAFFPPNNEYVPLEEIARRIPDYAYQLFFADPATTKKIEDHVEFFYRSLFAVSGTSGGSISDLARVLNGEIKVDPSVIKTILSDEELKFYTTQNDSFRGPLNYYRTTKIRFDEEKADNLPPTYTVKIPVLFLRGTADSTSPEASIGLIKKFLPQTKVINYEGAGHWLMHQEKENVAKDVLSWLSESKLSSKL</sequence>
<reference evidence="1" key="2">
    <citation type="journal article" date="2020" name="Nat. Commun.">
        <title>Large-scale genome sequencing of mycorrhizal fungi provides insights into the early evolution of symbiotic traits.</title>
        <authorList>
            <person name="Miyauchi S."/>
            <person name="Kiss E."/>
            <person name="Kuo A."/>
            <person name="Drula E."/>
            <person name="Kohler A."/>
            <person name="Sanchez-Garcia M."/>
            <person name="Morin E."/>
            <person name="Andreopoulos B."/>
            <person name="Barry K.W."/>
            <person name="Bonito G."/>
            <person name="Buee M."/>
            <person name="Carver A."/>
            <person name="Chen C."/>
            <person name="Cichocki N."/>
            <person name="Clum A."/>
            <person name="Culley D."/>
            <person name="Crous P.W."/>
            <person name="Fauchery L."/>
            <person name="Girlanda M."/>
            <person name="Hayes R.D."/>
            <person name="Keri Z."/>
            <person name="LaButti K."/>
            <person name="Lipzen A."/>
            <person name="Lombard V."/>
            <person name="Magnuson J."/>
            <person name="Maillard F."/>
            <person name="Murat C."/>
            <person name="Nolan M."/>
            <person name="Ohm R.A."/>
            <person name="Pangilinan J."/>
            <person name="Pereira M.F."/>
            <person name="Perotto S."/>
            <person name="Peter M."/>
            <person name="Pfister S."/>
            <person name="Riley R."/>
            <person name="Sitrit Y."/>
            <person name="Stielow J.B."/>
            <person name="Szollosi G."/>
            <person name="Zifcakova L."/>
            <person name="Stursova M."/>
            <person name="Spatafora J.W."/>
            <person name="Tedersoo L."/>
            <person name="Vaario L.M."/>
            <person name="Yamada A."/>
            <person name="Yan M."/>
            <person name="Wang P."/>
            <person name="Xu J."/>
            <person name="Bruns T."/>
            <person name="Baldrian P."/>
            <person name="Vilgalys R."/>
            <person name="Dunand C."/>
            <person name="Henrissat B."/>
            <person name="Grigoriev I.V."/>
            <person name="Hibbett D."/>
            <person name="Nagy L.G."/>
            <person name="Martin F.M."/>
        </authorList>
    </citation>
    <scope>NUCLEOTIDE SEQUENCE</scope>
    <source>
        <strain evidence="1">P2</strain>
    </source>
</reference>
<organism evidence="1 2">
    <name type="scientific">Thelephora ganbajun</name>
    <name type="common">Ganba fungus</name>
    <dbReference type="NCBI Taxonomy" id="370292"/>
    <lineage>
        <taxon>Eukaryota</taxon>
        <taxon>Fungi</taxon>
        <taxon>Dikarya</taxon>
        <taxon>Basidiomycota</taxon>
        <taxon>Agaricomycotina</taxon>
        <taxon>Agaricomycetes</taxon>
        <taxon>Thelephorales</taxon>
        <taxon>Thelephoraceae</taxon>
        <taxon>Thelephora</taxon>
    </lineage>
</organism>
<accession>A0ACB6ZQ92</accession>
<dbReference type="Proteomes" id="UP000886501">
    <property type="component" value="Unassembled WGS sequence"/>
</dbReference>
<evidence type="ECO:0000313" key="1">
    <source>
        <dbReference type="EMBL" id="KAF9651762.1"/>
    </source>
</evidence>
<reference evidence="1" key="1">
    <citation type="submission" date="2019-10" db="EMBL/GenBank/DDBJ databases">
        <authorList>
            <consortium name="DOE Joint Genome Institute"/>
            <person name="Kuo A."/>
            <person name="Miyauchi S."/>
            <person name="Kiss E."/>
            <person name="Drula E."/>
            <person name="Kohler A."/>
            <person name="Sanchez-Garcia M."/>
            <person name="Andreopoulos B."/>
            <person name="Barry K.W."/>
            <person name="Bonito G."/>
            <person name="Buee M."/>
            <person name="Carver A."/>
            <person name="Chen C."/>
            <person name="Cichocki N."/>
            <person name="Clum A."/>
            <person name="Culley D."/>
            <person name="Crous P.W."/>
            <person name="Fauchery L."/>
            <person name="Girlanda M."/>
            <person name="Hayes R."/>
            <person name="Keri Z."/>
            <person name="Labutti K."/>
            <person name="Lipzen A."/>
            <person name="Lombard V."/>
            <person name="Magnuson J."/>
            <person name="Maillard F."/>
            <person name="Morin E."/>
            <person name="Murat C."/>
            <person name="Nolan M."/>
            <person name="Ohm R."/>
            <person name="Pangilinan J."/>
            <person name="Pereira M."/>
            <person name="Perotto S."/>
            <person name="Peter M."/>
            <person name="Riley R."/>
            <person name="Sitrit Y."/>
            <person name="Stielow B."/>
            <person name="Szollosi G."/>
            <person name="Zifcakova L."/>
            <person name="Stursova M."/>
            <person name="Spatafora J.W."/>
            <person name="Tedersoo L."/>
            <person name="Vaario L.-M."/>
            <person name="Yamada A."/>
            <person name="Yan M."/>
            <person name="Wang P."/>
            <person name="Xu J."/>
            <person name="Bruns T."/>
            <person name="Baldrian P."/>
            <person name="Vilgalys R."/>
            <person name="Henrissat B."/>
            <person name="Grigoriev I.V."/>
            <person name="Hibbett D."/>
            <person name="Nagy L.G."/>
            <person name="Martin F.M."/>
        </authorList>
    </citation>
    <scope>NUCLEOTIDE SEQUENCE</scope>
    <source>
        <strain evidence="1">P2</strain>
    </source>
</reference>
<protein>
    <submittedName>
        <fullName evidence="1">Alpha/beta-hydrolase</fullName>
    </submittedName>
</protein>
<evidence type="ECO:0000313" key="2">
    <source>
        <dbReference type="Proteomes" id="UP000886501"/>
    </source>
</evidence>
<proteinExistence type="predicted"/>
<dbReference type="EMBL" id="MU117973">
    <property type="protein sequence ID" value="KAF9651762.1"/>
    <property type="molecule type" value="Genomic_DNA"/>
</dbReference>
<comment type="caution">
    <text evidence="1">The sequence shown here is derived from an EMBL/GenBank/DDBJ whole genome shotgun (WGS) entry which is preliminary data.</text>
</comment>
<keyword evidence="2" id="KW-1185">Reference proteome</keyword>